<keyword evidence="3" id="KW-1185">Reference proteome</keyword>
<sequence length="146" mass="17371">MGTKAEMLFYEKEPKKDKNHQPPYEEHNNVRRTGKEKKNCHQDCSGGKREDDDDVHLVEDYMPPKIDEQICRDPFCKLHKSRPIFHRYVSSRDSANHPHHTGGFFHGGSYIFHNRNHFHDYYYDPRMSQPGYGYYHGYDDSDCSIM</sequence>
<feature type="compositionally biased region" description="Basic and acidic residues" evidence="1">
    <location>
        <begin position="36"/>
        <end position="52"/>
    </location>
</feature>
<feature type="region of interest" description="Disordered" evidence="1">
    <location>
        <begin position="1"/>
        <end position="52"/>
    </location>
</feature>
<protein>
    <submittedName>
        <fullName evidence="2">Uncharacterized protein</fullName>
    </submittedName>
</protein>
<feature type="compositionally biased region" description="Basic and acidic residues" evidence="1">
    <location>
        <begin position="9"/>
        <end position="29"/>
    </location>
</feature>
<accession>A0ABD3AJT0</accession>
<organism evidence="2 3">
    <name type="scientific">Cinchona calisaya</name>
    <dbReference type="NCBI Taxonomy" id="153742"/>
    <lineage>
        <taxon>Eukaryota</taxon>
        <taxon>Viridiplantae</taxon>
        <taxon>Streptophyta</taxon>
        <taxon>Embryophyta</taxon>
        <taxon>Tracheophyta</taxon>
        <taxon>Spermatophyta</taxon>
        <taxon>Magnoliopsida</taxon>
        <taxon>eudicotyledons</taxon>
        <taxon>Gunneridae</taxon>
        <taxon>Pentapetalae</taxon>
        <taxon>asterids</taxon>
        <taxon>lamiids</taxon>
        <taxon>Gentianales</taxon>
        <taxon>Rubiaceae</taxon>
        <taxon>Cinchonoideae</taxon>
        <taxon>Cinchoneae</taxon>
        <taxon>Cinchona</taxon>
    </lineage>
</organism>
<dbReference type="EMBL" id="JBJUIK010000004">
    <property type="protein sequence ID" value="KAL3531379.1"/>
    <property type="molecule type" value="Genomic_DNA"/>
</dbReference>
<evidence type="ECO:0000313" key="3">
    <source>
        <dbReference type="Proteomes" id="UP001630127"/>
    </source>
</evidence>
<reference evidence="2 3" key="1">
    <citation type="submission" date="2024-11" db="EMBL/GenBank/DDBJ databases">
        <title>A near-complete genome assembly of Cinchona calisaya.</title>
        <authorList>
            <person name="Lian D.C."/>
            <person name="Zhao X.W."/>
            <person name="Wei L."/>
        </authorList>
    </citation>
    <scope>NUCLEOTIDE SEQUENCE [LARGE SCALE GENOMIC DNA]</scope>
    <source>
        <tissue evidence="2">Nenye</tissue>
    </source>
</reference>
<dbReference type="Proteomes" id="UP001630127">
    <property type="component" value="Unassembled WGS sequence"/>
</dbReference>
<proteinExistence type="predicted"/>
<evidence type="ECO:0000256" key="1">
    <source>
        <dbReference type="SAM" id="MobiDB-lite"/>
    </source>
</evidence>
<dbReference type="AlphaFoldDB" id="A0ABD3AJT0"/>
<gene>
    <name evidence="2" type="ORF">ACH5RR_010701</name>
</gene>
<comment type="caution">
    <text evidence="2">The sequence shown here is derived from an EMBL/GenBank/DDBJ whole genome shotgun (WGS) entry which is preliminary data.</text>
</comment>
<name>A0ABD3AJT0_9GENT</name>
<evidence type="ECO:0000313" key="2">
    <source>
        <dbReference type="EMBL" id="KAL3531379.1"/>
    </source>
</evidence>